<evidence type="ECO:0000313" key="1">
    <source>
        <dbReference type="EMBL" id="QJA68342.1"/>
    </source>
</evidence>
<protein>
    <submittedName>
        <fullName evidence="1">Uncharacterized protein</fullName>
    </submittedName>
</protein>
<organism evidence="1">
    <name type="scientific">viral metagenome</name>
    <dbReference type="NCBI Taxonomy" id="1070528"/>
    <lineage>
        <taxon>unclassified sequences</taxon>
        <taxon>metagenomes</taxon>
        <taxon>organismal metagenomes</taxon>
    </lineage>
</organism>
<dbReference type="EMBL" id="MT141608">
    <property type="protein sequence ID" value="QJA68342.1"/>
    <property type="molecule type" value="Genomic_DNA"/>
</dbReference>
<gene>
    <name evidence="1" type="ORF">MM415A07009_0008</name>
</gene>
<proteinExistence type="predicted"/>
<dbReference type="AlphaFoldDB" id="A0A6M3JH08"/>
<name>A0A6M3JH08_9ZZZZ</name>
<accession>A0A6M3JH08</accession>
<sequence>MKKYQIGMTATIKLEVRLLGVLKNADSASVTIYNPLNTASASAVAMTRIDTGKYEYRFAITANSVPGIYKGVAYATVGSVNFGDLFSFEAVWI</sequence>
<reference evidence="1" key="1">
    <citation type="submission" date="2020-03" db="EMBL/GenBank/DDBJ databases">
        <title>The deep terrestrial virosphere.</title>
        <authorList>
            <person name="Holmfeldt K."/>
            <person name="Nilsson E."/>
            <person name="Simone D."/>
            <person name="Lopez-Fernandez M."/>
            <person name="Wu X."/>
            <person name="de Brujin I."/>
            <person name="Lundin D."/>
            <person name="Andersson A."/>
            <person name="Bertilsson S."/>
            <person name="Dopson M."/>
        </authorList>
    </citation>
    <scope>NUCLEOTIDE SEQUENCE</scope>
    <source>
        <strain evidence="1">MM415A07009</strain>
    </source>
</reference>